<evidence type="ECO:0000256" key="1">
    <source>
        <dbReference type="SAM" id="SignalP"/>
    </source>
</evidence>
<sequence length="84" mass="8530">MFRTILAAALIAPALIATPALANRLAHSPQQVSDALKEGCTVHHVHTPAGKTVQSPALVRCDNRSAVAATKAAPAAKTVLAAAN</sequence>
<organism evidence="2 3">
    <name type="scientific">Sphingomonas glacialis</name>
    <dbReference type="NCBI Taxonomy" id="658225"/>
    <lineage>
        <taxon>Bacteria</taxon>
        <taxon>Pseudomonadati</taxon>
        <taxon>Pseudomonadota</taxon>
        <taxon>Alphaproteobacteria</taxon>
        <taxon>Sphingomonadales</taxon>
        <taxon>Sphingomonadaceae</taxon>
        <taxon>Sphingomonas</taxon>
    </lineage>
</organism>
<feature type="chain" id="PRO_5021322498" evidence="1">
    <location>
        <begin position="23"/>
        <end position="84"/>
    </location>
</feature>
<feature type="signal peptide" evidence="1">
    <location>
        <begin position="1"/>
        <end position="22"/>
    </location>
</feature>
<evidence type="ECO:0000313" key="2">
    <source>
        <dbReference type="EMBL" id="TPG56252.1"/>
    </source>
</evidence>
<protein>
    <submittedName>
        <fullName evidence="2">Uncharacterized protein</fullName>
    </submittedName>
</protein>
<reference evidence="2 3" key="1">
    <citation type="journal article" date="2019" name="Environ. Microbiol.">
        <title>Species interactions and distinct microbial communities in high Arctic permafrost affected cryosols are associated with the CH4 and CO2 gas fluxes.</title>
        <authorList>
            <person name="Altshuler I."/>
            <person name="Hamel J."/>
            <person name="Turney S."/>
            <person name="Magnuson E."/>
            <person name="Levesque R."/>
            <person name="Greer C."/>
            <person name="Whyte L.G."/>
        </authorList>
    </citation>
    <scope>NUCLEOTIDE SEQUENCE [LARGE SCALE GENOMIC DNA]</scope>
    <source>
        <strain evidence="2 3">E6.1</strain>
    </source>
</reference>
<keyword evidence="3" id="KW-1185">Reference proteome</keyword>
<name>A0A502G3X4_9SPHN</name>
<dbReference type="EMBL" id="RCZC01000001">
    <property type="protein sequence ID" value="TPG56252.1"/>
    <property type="molecule type" value="Genomic_DNA"/>
</dbReference>
<keyword evidence="1" id="KW-0732">Signal</keyword>
<proteinExistence type="predicted"/>
<accession>A0A502G3X4</accession>
<dbReference type="RefSeq" id="WP_140846996.1">
    <property type="nucleotide sequence ID" value="NZ_RCZC01000001.1"/>
</dbReference>
<dbReference type="AlphaFoldDB" id="A0A502G3X4"/>
<evidence type="ECO:0000313" key="3">
    <source>
        <dbReference type="Proteomes" id="UP000319931"/>
    </source>
</evidence>
<dbReference type="OrthoDB" id="7585893at2"/>
<gene>
    <name evidence="2" type="ORF">EAH76_01375</name>
</gene>
<comment type="caution">
    <text evidence="2">The sequence shown here is derived from an EMBL/GenBank/DDBJ whole genome shotgun (WGS) entry which is preliminary data.</text>
</comment>
<dbReference type="Proteomes" id="UP000319931">
    <property type="component" value="Unassembled WGS sequence"/>
</dbReference>